<name>S6AF04_SULDS</name>
<feature type="compositionally biased region" description="Polar residues" evidence="1">
    <location>
        <begin position="414"/>
        <end position="428"/>
    </location>
</feature>
<evidence type="ECO:0000313" key="3">
    <source>
        <dbReference type="Proteomes" id="UP000015559"/>
    </source>
</evidence>
<organism evidence="2 3">
    <name type="scientific">Sulfuricella denitrificans (strain DSM 22764 / NBRC 105220 / skB26)</name>
    <dbReference type="NCBI Taxonomy" id="1163617"/>
    <lineage>
        <taxon>Bacteria</taxon>
        <taxon>Pseudomonadati</taxon>
        <taxon>Pseudomonadota</taxon>
        <taxon>Betaproteobacteria</taxon>
        <taxon>Nitrosomonadales</taxon>
        <taxon>Sulfuricellaceae</taxon>
        <taxon>Sulfuricella</taxon>
    </lineage>
</organism>
<sequence>MGAFRKQLFYLTNDQLTTYQGEKGNYSAGLSFPNDETGWEAFSRHLAGSQNTPTYLLADLIEEDFQLDSLPHVLGRSRRALIQRRLGQLYRDTPYRQAVQQGREEFGRKDDQMLFSALTNVELLKPWLNALMKQKVPLTGIYSPALLSTTLIKKLDLVSDNLLLVTHQASGLRQSFFQGSALKFSRLTTLPDHNPDTVADTTARETANTQQFLASARLLPRGKTLDAVILTHGESLQMLQSACHDTPALAHRFLDLTDAATQLGLKNPGSVTLCDPLFLSLLGATPASHYAQTEQTRYYSLWQARLVLYILSAGVVTGALLSAGANGLEALQHYRQSQQIAIETSLAQSQYQTIIRSLPHTAASPQDMKAAVNIEQMISRNAPAPTQLLGTVSRALDILPQIRIDQLHWRVSTEAETTDNPADPQQHQPVPGVAEPAPSSVLIGIPKKPNQILLIEGEVVSLRQDYRTALESVRLFAAELGKNKLLRTEITRPPLDIKPSVKLTGNAGVEETDTKTRFIMKLTLRPES</sequence>
<dbReference type="OrthoDB" id="8526168at2"/>
<gene>
    <name evidence="2" type="ORF">SCD_n00569</name>
</gene>
<accession>S6AF04</accession>
<dbReference type="AlphaFoldDB" id="S6AF04"/>
<dbReference type="eggNOG" id="ENOG502Z8MQ">
    <property type="taxonomic scope" value="Bacteria"/>
</dbReference>
<keyword evidence="3" id="KW-1185">Reference proteome</keyword>
<protein>
    <submittedName>
        <fullName evidence="2">Uncharacterized protein</fullName>
    </submittedName>
</protein>
<proteinExistence type="predicted"/>
<dbReference type="RefSeq" id="WP_009206636.1">
    <property type="nucleotide sequence ID" value="NC_022357.1"/>
</dbReference>
<evidence type="ECO:0000256" key="1">
    <source>
        <dbReference type="SAM" id="MobiDB-lite"/>
    </source>
</evidence>
<dbReference type="STRING" id="1163617.SCD_n00569"/>
<evidence type="ECO:0000313" key="2">
    <source>
        <dbReference type="EMBL" id="BAN34416.1"/>
    </source>
</evidence>
<reference evidence="2 3" key="1">
    <citation type="journal article" date="2012" name="Appl. Environ. Microbiol.">
        <title>Draft genome sequence of a psychrotolerant sulfur-oxidizing bacterium, Sulfuricella denitrificans skB26, and proteomic insights into cold adaptation.</title>
        <authorList>
            <person name="Watanabe T."/>
            <person name="Kojima H."/>
            <person name="Fukui M."/>
        </authorList>
    </citation>
    <scope>NUCLEOTIDE SEQUENCE [LARGE SCALE GENOMIC DNA]</scope>
    <source>
        <strain evidence="3">skB26</strain>
    </source>
</reference>
<feature type="region of interest" description="Disordered" evidence="1">
    <location>
        <begin position="413"/>
        <end position="432"/>
    </location>
</feature>
<dbReference type="HOGENOM" id="CLU_041122_0_0_4"/>
<dbReference type="Proteomes" id="UP000015559">
    <property type="component" value="Chromosome"/>
</dbReference>
<dbReference type="KEGG" id="sdr:SCD_n00569"/>
<dbReference type="EMBL" id="AP013066">
    <property type="protein sequence ID" value="BAN34416.1"/>
    <property type="molecule type" value="Genomic_DNA"/>
</dbReference>